<evidence type="ECO:0000313" key="2">
    <source>
        <dbReference type="EMBL" id="PIO24460.1"/>
    </source>
</evidence>
<keyword evidence="3" id="KW-1185">Reference proteome</keyword>
<reference evidence="3" key="1">
    <citation type="journal article" date="2017" name="Nat. Commun.">
        <title>The North American bullfrog draft genome provides insight into hormonal regulation of long noncoding RNA.</title>
        <authorList>
            <person name="Hammond S.A."/>
            <person name="Warren R.L."/>
            <person name="Vandervalk B.P."/>
            <person name="Kucuk E."/>
            <person name="Khan H."/>
            <person name="Gibb E.A."/>
            <person name="Pandoh P."/>
            <person name="Kirk H."/>
            <person name="Zhao Y."/>
            <person name="Jones M."/>
            <person name="Mungall A.J."/>
            <person name="Coope R."/>
            <person name="Pleasance S."/>
            <person name="Moore R.A."/>
            <person name="Holt R.A."/>
            <person name="Round J.M."/>
            <person name="Ohora S."/>
            <person name="Walle B.V."/>
            <person name="Veldhoen N."/>
            <person name="Helbing C.C."/>
            <person name="Birol I."/>
        </authorList>
    </citation>
    <scope>NUCLEOTIDE SEQUENCE [LARGE SCALE GENOMIC DNA]</scope>
</reference>
<feature type="region of interest" description="Disordered" evidence="1">
    <location>
        <begin position="103"/>
        <end position="128"/>
    </location>
</feature>
<feature type="compositionally biased region" description="Basic and acidic residues" evidence="1">
    <location>
        <begin position="103"/>
        <end position="123"/>
    </location>
</feature>
<name>A0A2G9R9A0_AQUCT</name>
<protein>
    <recommendedName>
        <fullName evidence="4">Myb/SANT-like DNA-binding domain-containing protein</fullName>
    </recommendedName>
</protein>
<dbReference type="EMBL" id="KV953005">
    <property type="protein sequence ID" value="PIO24460.1"/>
    <property type="molecule type" value="Genomic_DNA"/>
</dbReference>
<proteinExistence type="predicted"/>
<organism evidence="2 3">
    <name type="scientific">Aquarana catesbeiana</name>
    <name type="common">American bullfrog</name>
    <name type="synonym">Rana catesbeiana</name>
    <dbReference type="NCBI Taxonomy" id="8400"/>
    <lineage>
        <taxon>Eukaryota</taxon>
        <taxon>Metazoa</taxon>
        <taxon>Chordata</taxon>
        <taxon>Craniata</taxon>
        <taxon>Vertebrata</taxon>
        <taxon>Euteleostomi</taxon>
        <taxon>Amphibia</taxon>
        <taxon>Batrachia</taxon>
        <taxon>Anura</taxon>
        <taxon>Neobatrachia</taxon>
        <taxon>Ranoidea</taxon>
        <taxon>Ranidae</taxon>
        <taxon>Aquarana</taxon>
    </lineage>
</organism>
<evidence type="ECO:0000256" key="1">
    <source>
        <dbReference type="SAM" id="MobiDB-lite"/>
    </source>
</evidence>
<gene>
    <name evidence="2" type="ORF">AB205_0111670</name>
</gene>
<sequence length="195" mass="22515">MVDILKRADYDGKYGAYRNPNVRKAKIMTKVVRSLQKNFGVRQSKEQLRKCWSDLKLRVHDQYRRIKRVLQKTMFHIPISCLKYLCAKYTLFFIHIGEKRLGTSKDTKNTTPSKEGEIPTHPEEDVEGEVQELGKIVTTTGDVNVVEEETYFTSASATDPHRGDHGVQSELEKIKENINDVDKRHNNIIDVLGRI</sequence>
<dbReference type="AlphaFoldDB" id="A0A2G9R9A0"/>
<dbReference type="Proteomes" id="UP000228934">
    <property type="component" value="Unassembled WGS sequence"/>
</dbReference>
<evidence type="ECO:0008006" key="4">
    <source>
        <dbReference type="Google" id="ProtNLM"/>
    </source>
</evidence>
<evidence type="ECO:0000313" key="3">
    <source>
        <dbReference type="Proteomes" id="UP000228934"/>
    </source>
</evidence>
<accession>A0A2G9R9A0</accession>